<dbReference type="OrthoDB" id="1630514at2759"/>
<sequence>MSEAKTMETTELLSDLFMEILSWIPAKALLKLRCVCKCWYSITTDLIFVQLHLQKQQLLPEVASILIFHRHFIDDRSLLSRLDVVNAPWVEKHVAVWHNRPMLVVSPPCHGLFCLYHIFMEFDVCLYNPTTRKSFSLPQNFTSVNIYLSDFCVGYHPVSRQYKVIHTFGTRLTSLAMEALTVGGSTWRKVEVSSAIAMRALLNRGRPSASGTMYWLAHKNVLEEIILSLDLDTERLTEVPFPDIKHRHQRGNNSLIEMEGTIHLAIHWFVEVDWMDIWMLQESGVHRVWIHRFHLHMCALPTGVGQVERVLHPPMPLLINQGKILISDCRRLVYYDLPSKGLQHEVVFDACDYFFAFVIVESLVSF</sequence>
<dbReference type="InterPro" id="IPR017451">
    <property type="entry name" value="F-box-assoc_interact_dom"/>
</dbReference>
<name>A0A9E7FCK4_9LILI</name>
<dbReference type="NCBIfam" id="TIGR01640">
    <property type="entry name" value="F_box_assoc_1"/>
    <property type="match status" value="1"/>
</dbReference>
<protein>
    <submittedName>
        <fullName evidence="2">F-box associated domain</fullName>
    </submittedName>
</protein>
<dbReference type="Gene3D" id="1.20.1280.50">
    <property type="match status" value="1"/>
</dbReference>
<dbReference type="SUPFAM" id="SSF81383">
    <property type="entry name" value="F-box domain"/>
    <property type="match status" value="1"/>
</dbReference>
<keyword evidence="3" id="KW-1185">Reference proteome</keyword>
<feature type="domain" description="F-box" evidence="1">
    <location>
        <begin position="12"/>
        <end position="52"/>
    </location>
</feature>
<evidence type="ECO:0000259" key="1">
    <source>
        <dbReference type="SMART" id="SM00256"/>
    </source>
</evidence>
<dbReference type="AlphaFoldDB" id="A0A9E7FCK4"/>
<reference evidence="2" key="1">
    <citation type="submission" date="2022-05" db="EMBL/GenBank/DDBJ databases">
        <title>The Musa troglodytarum L. genome provides insights into the mechanism of non-climacteric behaviour and enrichment of carotenoids.</title>
        <authorList>
            <person name="Wang J."/>
        </authorList>
    </citation>
    <scope>NUCLEOTIDE SEQUENCE</scope>
    <source>
        <tissue evidence="2">Leaf</tissue>
    </source>
</reference>
<dbReference type="Pfam" id="PF00646">
    <property type="entry name" value="F-box"/>
    <property type="match status" value="1"/>
</dbReference>
<dbReference type="EMBL" id="CP097505">
    <property type="protein sequence ID" value="URD94135.1"/>
    <property type="molecule type" value="Genomic_DNA"/>
</dbReference>
<gene>
    <name evidence="2" type="ORF">MUK42_01011</name>
</gene>
<accession>A0A9E7FCK4</accession>
<dbReference type="InterPro" id="IPR001810">
    <property type="entry name" value="F-box_dom"/>
</dbReference>
<dbReference type="InterPro" id="IPR036047">
    <property type="entry name" value="F-box-like_dom_sf"/>
</dbReference>
<dbReference type="PANTHER" id="PTHR31111:SF136">
    <property type="entry name" value="F-BOX ASSOCIATED DOMAIN-CONTAINING PROTEIN"/>
    <property type="match status" value="1"/>
</dbReference>
<dbReference type="PANTHER" id="PTHR31111">
    <property type="entry name" value="BNAA05G37150D PROTEIN-RELATED"/>
    <property type="match status" value="1"/>
</dbReference>
<organism evidence="2 3">
    <name type="scientific">Musa troglodytarum</name>
    <name type="common">fe'i banana</name>
    <dbReference type="NCBI Taxonomy" id="320322"/>
    <lineage>
        <taxon>Eukaryota</taxon>
        <taxon>Viridiplantae</taxon>
        <taxon>Streptophyta</taxon>
        <taxon>Embryophyta</taxon>
        <taxon>Tracheophyta</taxon>
        <taxon>Spermatophyta</taxon>
        <taxon>Magnoliopsida</taxon>
        <taxon>Liliopsida</taxon>
        <taxon>Zingiberales</taxon>
        <taxon>Musaceae</taxon>
        <taxon>Musa</taxon>
    </lineage>
</organism>
<evidence type="ECO:0000313" key="2">
    <source>
        <dbReference type="EMBL" id="URD94135.1"/>
    </source>
</evidence>
<proteinExistence type="predicted"/>
<dbReference type="Pfam" id="PF08268">
    <property type="entry name" value="FBA_3"/>
    <property type="match status" value="1"/>
</dbReference>
<dbReference type="Proteomes" id="UP001055439">
    <property type="component" value="Chromosome 3"/>
</dbReference>
<evidence type="ECO:0000313" key="3">
    <source>
        <dbReference type="Proteomes" id="UP001055439"/>
    </source>
</evidence>
<dbReference type="InterPro" id="IPR013187">
    <property type="entry name" value="F-box-assoc_dom_typ3"/>
</dbReference>
<dbReference type="SMART" id="SM00256">
    <property type="entry name" value="FBOX"/>
    <property type="match status" value="1"/>
</dbReference>